<name>A0ABR6C0T7_9HYPH</name>
<feature type="domain" description="Exonuclease" evidence="1">
    <location>
        <begin position="3"/>
        <end position="169"/>
    </location>
</feature>
<dbReference type="Pfam" id="PF00929">
    <property type="entry name" value="RNase_T"/>
    <property type="match status" value="1"/>
</dbReference>
<gene>
    <name evidence="2" type="ORF">HNQ97_000573</name>
</gene>
<protein>
    <submittedName>
        <fullName evidence="2">Exodeoxyribonuclease X</fullName>
        <ecNumber evidence="2">3.1.11.-</ecNumber>
    </submittedName>
</protein>
<dbReference type="EC" id="3.1.11.-" evidence="2"/>
<evidence type="ECO:0000313" key="3">
    <source>
        <dbReference type="Proteomes" id="UP000587524"/>
    </source>
</evidence>
<dbReference type="CDD" id="cd06127">
    <property type="entry name" value="DEDDh"/>
    <property type="match status" value="1"/>
</dbReference>
<evidence type="ECO:0000313" key="2">
    <source>
        <dbReference type="EMBL" id="MBA9018587.1"/>
    </source>
</evidence>
<proteinExistence type="predicted"/>
<dbReference type="SMART" id="SM00479">
    <property type="entry name" value="EXOIII"/>
    <property type="match status" value="1"/>
</dbReference>
<reference evidence="2 3" key="1">
    <citation type="submission" date="2020-08" db="EMBL/GenBank/DDBJ databases">
        <title>Genomic Encyclopedia of Type Strains, Phase IV (KMG-IV): sequencing the most valuable type-strain genomes for metagenomic binning, comparative biology and taxonomic classification.</title>
        <authorList>
            <person name="Goeker M."/>
        </authorList>
    </citation>
    <scope>NUCLEOTIDE SEQUENCE [LARGE SCALE GENOMIC DNA]</scope>
    <source>
        <strain evidence="2 3">DSM 17455</strain>
    </source>
</reference>
<evidence type="ECO:0000259" key="1">
    <source>
        <dbReference type="SMART" id="SM00479"/>
    </source>
</evidence>
<sequence>MKIARVIDYETTGTPEDAGAEIIEFGRIDVDLVTREIGNGWRSFARPRGPIPAVTKAVHHITEDEVVNAPDARELWDAFYDGCAETDVLVAHNAKFEMHFHAGDGRPWIDTYKVARVVWPDAPTHSNQGLRYWLDLAVDPAEATPPHRALPDAYVTAHLFVRLLAEKTPDEMILISKYPALLKVMNFGKHRGTTFEAAPIDYLEWIRDKSEMDEDTKFSARYWLKKRT</sequence>
<dbReference type="Proteomes" id="UP000587524">
    <property type="component" value="Unassembled WGS sequence"/>
</dbReference>
<dbReference type="SUPFAM" id="SSF53098">
    <property type="entry name" value="Ribonuclease H-like"/>
    <property type="match status" value="1"/>
</dbReference>
<dbReference type="InterPro" id="IPR036397">
    <property type="entry name" value="RNaseH_sf"/>
</dbReference>
<dbReference type="InterPro" id="IPR013520">
    <property type="entry name" value="Ribonucl_H"/>
</dbReference>
<dbReference type="InterPro" id="IPR012337">
    <property type="entry name" value="RNaseH-like_sf"/>
</dbReference>
<dbReference type="RefSeq" id="WP_182573434.1">
    <property type="nucleotide sequence ID" value="NZ_JACJHY010000002.1"/>
</dbReference>
<dbReference type="GO" id="GO:0016787">
    <property type="term" value="F:hydrolase activity"/>
    <property type="evidence" value="ECO:0007669"/>
    <property type="project" value="UniProtKB-KW"/>
</dbReference>
<comment type="caution">
    <text evidence="2">The sequence shown here is derived from an EMBL/GenBank/DDBJ whole genome shotgun (WGS) entry which is preliminary data.</text>
</comment>
<dbReference type="PANTHER" id="PTHR30231:SF41">
    <property type="entry name" value="DNA POLYMERASE III SUBUNIT EPSILON"/>
    <property type="match status" value="1"/>
</dbReference>
<accession>A0ABR6C0T7</accession>
<keyword evidence="3" id="KW-1185">Reference proteome</keyword>
<organism evidence="2 3">
    <name type="scientific">Aminobacter ciceronei</name>
    <dbReference type="NCBI Taxonomy" id="150723"/>
    <lineage>
        <taxon>Bacteria</taxon>
        <taxon>Pseudomonadati</taxon>
        <taxon>Pseudomonadota</taxon>
        <taxon>Alphaproteobacteria</taxon>
        <taxon>Hyphomicrobiales</taxon>
        <taxon>Phyllobacteriaceae</taxon>
        <taxon>Aminobacter</taxon>
    </lineage>
</organism>
<dbReference type="Gene3D" id="3.30.420.10">
    <property type="entry name" value="Ribonuclease H-like superfamily/Ribonuclease H"/>
    <property type="match status" value="1"/>
</dbReference>
<dbReference type="PANTHER" id="PTHR30231">
    <property type="entry name" value="DNA POLYMERASE III SUBUNIT EPSILON"/>
    <property type="match status" value="1"/>
</dbReference>
<keyword evidence="2" id="KW-0378">Hydrolase</keyword>
<dbReference type="EMBL" id="JACJHZ010000002">
    <property type="protein sequence ID" value="MBA9018587.1"/>
    <property type="molecule type" value="Genomic_DNA"/>
</dbReference>